<comment type="caution">
    <text evidence="1">The sequence shown here is derived from an EMBL/GenBank/DDBJ whole genome shotgun (WGS) entry which is preliminary data.</text>
</comment>
<evidence type="ECO:0000313" key="1">
    <source>
        <dbReference type="EMBL" id="KAJ3535467.1"/>
    </source>
</evidence>
<proteinExistence type="predicted"/>
<accession>A0ACC1SAE6</accession>
<protein>
    <submittedName>
        <fullName evidence="1">Uncharacterized protein</fullName>
    </submittedName>
</protein>
<sequence>MAPLADFILAHVPLPTLPYYLTSYVKGKTPLSTPWEVFPTLLAYLVIIFSTQAFMKDRAPFRPQRLFQLHNVILSGGSLLLMVLILEEVIPMVFKNGVFFGMCSTDMWTSHLEFYYLVNYFFKYLELLDTVFLALKKKPLAFLHVFHHSATALLCYTQLNGKTSVQWIPISINLAVHVLMYYYYYATAGGAKIWWKKYLTTMQIVQFVIDLFAVYFATYNYYAANYFPHLPNFGTCAGTESAAVFGCLLLSSYLGLFIDFYIQTYKKPAKGKAVANGKANGKANGNGVANGKANGHASKSE</sequence>
<keyword evidence="2" id="KW-1185">Reference proteome</keyword>
<dbReference type="EMBL" id="JANHOG010001536">
    <property type="protein sequence ID" value="KAJ3535467.1"/>
    <property type="molecule type" value="Genomic_DNA"/>
</dbReference>
<organism evidence="1 2">
    <name type="scientific">Phlebia brevispora</name>
    <dbReference type="NCBI Taxonomy" id="194682"/>
    <lineage>
        <taxon>Eukaryota</taxon>
        <taxon>Fungi</taxon>
        <taxon>Dikarya</taxon>
        <taxon>Basidiomycota</taxon>
        <taxon>Agaricomycotina</taxon>
        <taxon>Agaricomycetes</taxon>
        <taxon>Polyporales</taxon>
        <taxon>Meruliaceae</taxon>
        <taxon>Phlebia</taxon>
    </lineage>
</organism>
<dbReference type="Proteomes" id="UP001148662">
    <property type="component" value="Unassembled WGS sequence"/>
</dbReference>
<reference evidence="1" key="1">
    <citation type="submission" date="2022-07" db="EMBL/GenBank/DDBJ databases">
        <title>Genome Sequence of Phlebia brevispora.</title>
        <authorList>
            <person name="Buettner E."/>
        </authorList>
    </citation>
    <scope>NUCLEOTIDE SEQUENCE</scope>
    <source>
        <strain evidence="1">MPL23</strain>
    </source>
</reference>
<name>A0ACC1SAE6_9APHY</name>
<gene>
    <name evidence="1" type="ORF">NM688_g6970</name>
</gene>
<evidence type="ECO:0000313" key="2">
    <source>
        <dbReference type="Proteomes" id="UP001148662"/>
    </source>
</evidence>